<dbReference type="SMART" id="SM00389">
    <property type="entry name" value="HOX"/>
    <property type="match status" value="1"/>
</dbReference>
<accession>A0A0V1CWJ6</accession>
<dbReference type="PROSITE" id="PS00027">
    <property type="entry name" value="HOMEOBOX_1"/>
    <property type="match status" value="1"/>
</dbReference>
<feature type="compositionally biased region" description="Low complexity" evidence="9">
    <location>
        <begin position="129"/>
        <end position="142"/>
    </location>
</feature>
<dbReference type="OMA" id="INDCTHY"/>
<dbReference type="InterPro" id="IPR017970">
    <property type="entry name" value="Homeobox_CS"/>
</dbReference>
<evidence type="ECO:0000256" key="1">
    <source>
        <dbReference type="ARBA" id="ARBA00004123"/>
    </source>
</evidence>
<feature type="region of interest" description="Disordered" evidence="9">
    <location>
        <begin position="117"/>
        <end position="162"/>
    </location>
</feature>
<evidence type="ECO:0000256" key="6">
    <source>
        <dbReference type="ARBA" id="ARBA00023242"/>
    </source>
</evidence>
<organism evidence="11 12">
    <name type="scientific">Trichinella britovi</name>
    <name type="common">Parasitic roundworm</name>
    <dbReference type="NCBI Taxonomy" id="45882"/>
    <lineage>
        <taxon>Eukaryota</taxon>
        <taxon>Metazoa</taxon>
        <taxon>Ecdysozoa</taxon>
        <taxon>Nematoda</taxon>
        <taxon>Enoplea</taxon>
        <taxon>Dorylaimia</taxon>
        <taxon>Trichinellida</taxon>
        <taxon>Trichinellidae</taxon>
        <taxon>Trichinella</taxon>
    </lineage>
</organism>
<comment type="subcellular location">
    <subcellularLocation>
        <location evidence="1 7 8">Nucleus</location>
    </subcellularLocation>
</comment>
<name>A0A0V1CWJ6_TRIBR</name>
<evidence type="ECO:0000256" key="7">
    <source>
        <dbReference type="PROSITE-ProRule" id="PRU00108"/>
    </source>
</evidence>
<keyword evidence="3" id="KW-0217">Developmental protein</keyword>
<keyword evidence="4 7" id="KW-0238">DNA-binding</keyword>
<dbReference type="GO" id="GO:0000981">
    <property type="term" value="F:DNA-binding transcription factor activity, RNA polymerase II-specific"/>
    <property type="evidence" value="ECO:0007669"/>
    <property type="project" value="InterPro"/>
</dbReference>
<evidence type="ECO:0000256" key="2">
    <source>
        <dbReference type="ARBA" id="ARBA00005661"/>
    </source>
</evidence>
<dbReference type="OrthoDB" id="3137333at2759"/>
<dbReference type="Gene3D" id="1.10.10.60">
    <property type="entry name" value="Homeodomain-like"/>
    <property type="match status" value="1"/>
</dbReference>
<evidence type="ECO:0000256" key="5">
    <source>
        <dbReference type="ARBA" id="ARBA00023155"/>
    </source>
</evidence>
<feature type="compositionally biased region" description="Basic and acidic residues" evidence="9">
    <location>
        <begin position="43"/>
        <end position="66"/>
    </location>
</feature>
<dbReference type="GO" id="GO:0030154">
    <property type="term" value="P:cell differentiation"/>
    <property type="evidence" value="ECO:0007669"/>
    <property type="project" value="TreeGrafter"/>
</dbReference>
<evidence type="ECO:0000313" key="12">
    <source>
        <dbReference type="Proteomes" id="UP000054653"/>
    </source>
</evidence>
<proteinExistence type="inferred from homology"/>
<evidence type="ECO:0000313" key="11">
    <source>
        <dbReference type="EMBL" id="KRY53565.1"/>
    </source>
</evidence>
<dbReference type="InterPro" id="IPR009057">
    <property type="entry name" value="Homeodomain-like_sf"/>
</dbReference>
<comment type="caution">
    <text evidence="11">The sequence shown here is derived from an EMBL/GenBank/DDBJ whole genome shotgun (WGS) entry which is preliminary data.</text>
</comment>
<dbReference type="GO" id="GO:0000978">
    <property type="term" value="F:RNA polymerase II cis-regulatory region sequence-specific DNA binding"/>
    <property type="evidence" value="ECO:0007669"/>
    <property type="project" value="TreeGrafter"/>
</dbReference>
<feature type="region of interest" description="Disordered" evidence="9">
    <location>
        <begin position="276"/>
        <end position="347"/>
    </location>
</feature>
<dbReference type="PANTHER" id="PTHR24340:SF82">
    <property type="entry name" value="HOMEOBOX PROTEIN VND"/>
    <property type="match status" value="1"/>
</dbReference>
<feature type="non-terminal residue" evidence="11">
    <location>
        <position position="1"/>
    </location>
</feature>
<dbReference type="InterPro" id="IPR050394">
    <property type="entry name" value="Homeobox_NK-like"/>
</dbReference>
<dbReference type="AlphaFoldDB" id="A0A0V1CWJ6"/>
<evidence type="ECO:0000256" key="4">
    <source>
        <dbReference type="ARBA" id="ARBA00023125"/>
    </source>
</evidence>
<keyword evidence="6 7" id="KW-0539">Nucleus</keyword>
<feature type="domain" description="Homeobox" evidence="10">
    <location>
        <begin position="340"/>
        <end position="400"/>
    </location>
</feature>
<protein>
    <submittedName>
        <fullName evidence="11">Homeobox protein Nkx-2.2a</fullName>
    </submittedName>
</protein>
<sequence>LFIRREISYLKVAPRLMLTSTGDAQLTQPAASAETLTSQLESTEKVDQVVDDNKKQQKQDQLEDCRPASQERLTEQRSKRTTCFSVKDILQLPSQRRQLSSKNRFAVALMYHHPQPQQQHHNVSPFHNQHNQQQQQSQQVTLHQHHQQEQQHPHQLNDLFSATPNTPINDCTHYSHHSVGHEYTPTSFAKPSHFQYANGVQLHLRHAFDQAPTTGYCNGRMPVATSPSPWLQATFSVRYPQQTPASAVQTDFYHYRHLSPSSLTDAYMLDQPFHQITADKSTRSPIHRQASAKLDSPNPDSKQQNSANNITTDEKHIQNGSELSDKPEPVTAKKQTTSSTKKRKRRILFSKSQTVELERRFRQQRYLSAPERELLAQQIRLTPTQVKIWFQNHRYKTKKGIHDRTIGPSHLNNSLMSSRRISIPLLVHDGKPCTGTRKTLDSVSSLPNPMPLMGAAHFGPLAPDPVTPTPPMGLFAGTSATHHHHQQQTPAPVLGASHYYLQNGVLTYRRERFEYKSDRWNGIVKMFRRPQPKVQLDADDVPTPELLIDDRSKLTWLTDRLWRVLLRKASLSQVVRKFGQFRQVEHAMFFTRLEKPTKVVDKSTSRESVVEWCPDVWWPTAESLLTTLFAKALS</sequence>
<feature type="region of interest" description="Disordered" evidence="9">
    <location>
        <begin position="43"/>
        <end position="78"/>
    </location>
</feature>
<dbReference type="CDD" id="cd00086">
    <property type="entry name" value="homeodomain"/>
    <property type="match status" value="1"/>
</dbReference>
<dbReference type="PANTHER" id="PTHR24340">
    <property type="entry name" value="HOMEOBOX PROTEIN NKX"/>
    <property type="match status" value="1"/>
</dbReference>
<evidence type="ECO:0000256" key="8">
    <source>
        <dbReference type="RuleBase" id="RU000682"/>
    </source>
</evidence>
<feature type="compositionally biased region" description="Basic and acidic residues" evidence="9">
    <location>
        <begin position="312"/>
        <end position="328"/>
    </location>
</feature>
<dbReference type="EMBL" id="JYDI01000083">
    <property type="protein sequence ID" value="KRY53565.1"/>
    <property type="molecule type" value="Genomic_DNA"/>
</dbReference>
<reference evidence="11 12" key="1">
    <citation type="submission" date="2015-01" db="EMBL/GenBank/DDBJ databases">
        <title>Evolution of Trichinella species and genotypes.</title>
        <authorList>
            <person name="Korhonen P.K."/>
            <person name="Edoardo P."/>
            <person name="Giuseppe L.R."/>
            <person name="Gasser R.B."/>
        </authorList>
    </citation>
    <scope>NUCLEOTIDE SEQUENCE [LARGE SCALE GENOMIC DNA]</scope>
    <source>
        <strain evidence="11">ISS120</strain>
    </source>
</reference>
<feature type="DNA-binding region" description="Homeobox" evidence="7">
    <location>
        <begin position="342"/>
        <end position="401"/>
    </location>
</feature>
<evidence type="ECO:0000259" key="10">
    <source>
        <dbReference type="PROSITE" id="PS50071"/>
    </source>
</evidence>
<comment type="similarity">
    <text evidence="2">Belongs to the NK-2 homeobox family.</text>
</comment>
<dbReference type="Pfam" id="PF00046">
    <property type="entry name" value="Homeodomain"/>
    <property type="match status" value="1"/>
</dbReference>
<feature type="compositionally biased region" description="Polar residues" evidence="9">
    <location>
        <begin position="298"/>
        <end position="311"/>
    </location>
</feature>
<evidence type="ECO:0000256" key="9">
    <source>
        <dbReference type="SAM" id="MobiDB-lite"/>
    </source>
</evidence>
<dbReference type="FunFam" id="1.10.10.60:FF:000101">
    <property type="entry name" value="NK2 homeobox 8"/>
    <property type="match status" value="1"/>
</dbReference>
<dbReference type="PROSITE" id="PS50071">
    <property type="entry name" value="HOMEOBOX_2"/>
    <property type="match status" value="1"/>
</dbReference>
<keyword evidence="5 7" id="KW-0371">Homeobox</keyword>
<keyword evidence="12" id="KW-1185">Reference proteome</keyword>
<gene>
    <name evidence="11" type="primary">nkx2.2a</name>
    <name evidence="11" type="ORF">T03_10070</name>
</gene>
<dbReference type="STRING" id="45882.A0A0V1CWJ6"/>
<dbReference type="SUPFAM" id="SSF46689">
    <property type="entry name" value="Homeodomain-like"/>
    <property type="match status" value="1"/>
</dbReference>
<dbReference type="InterPro" id="IPR001356">
    <property type="entry name" value="HD"/>
</dbReference>
<dbReference type="Proteomes" id="UP000054653">
    <property type="component" value="Unassembled WGS sequence"/>
</dbReference>
<dbReference type="GO" id="GO:0005634">
    <property type="term" value="C:nucleus"/>
    <property type="evidence" value="ECO:0007669"/>
    <property type="project" value="UniProtKB-SubCell"/>
</dbReference>
<evidence type="ECO:0000256" key="3">
    <source>
        <dbReference type="ARBA" id="ARBA00022473"/>
    </source>
</evidence>